<sequence>MEPPNKVVDLKDWINAFWNFQEEDLQYLQNLIIKKTPLDPEEIINNLKERIKTRKAFYQIYKHLPKKDLSAKDLEWAEKKLAEIIYREDLITELTNKILDILTFFVESEKVVFPELPSNPFLVH</sequence>
<evidence type="ECO:0000313" key="1">
    <source>
        <dbReference type="EMBL" id="HGQ86266.1"/>
    </source>
</evidence>
<proteinExistence type="predicted"/>
<comment type="caution">
    <text evidence="1">The sequence shown here is derived from an EMBL/GenBank/DDBJ whole genome shotgun (WGS) entry which is preliminary data.</text>
</comment>
<dbReference type="EMBL" id="DSZN01000126">
    <property type="protein sequence ID" value="HGQ86266.1"/>
    <property type="molecule type" value="Genomic_DNA"/>
</dbReference>
<accession>A0A7C4NW92</accession>
<reference evidence="1" key="1">
    <citation type="journal article" date="2020" name="mSystems">
        <title>Genome- and Community-Level Interaction Insights into Carbon Utilization and Element Cycling Functions of Hydrothermarchaeota in Hydrothermal Sediment.</title>
        <authorList>
            <person name="Zhou Z."/>
            <person name="Liu Y."/>
            <person name="Xu W."/>
            <person name="Pan J."/>
            <person name="Luo Z.H."/>
            <person name="Li M."/>
        </authorList>
    </citation>
    <scope>NUCLEOTIDE SEQUENCE [LARGE SCALE GENOMIC DNA]</scope>
    <source>
        <strain evidence="1">SpSt-6</strain>
    </source>
</reference>
<protein>
    <submittedName>
        <fullName evidence="1">Uncharacterized protein</fullName>
    </submittedName>
</protein>
<organism evidence="1">
    <name type="scientific">Thermodesulfobacterium geofontis</name>
    <dbReference type="NCBI Taxonomy" id="1295609"/>
    <lineage>
        <taxon>Bacteria</taxon>
        <taxon>Pseudomonadati</taxon>
        <taxon>Thermodesulfobacteriota</taxon>
        <taxon>Thermodesulfobacteria</taxon>
        <taxon>Thermodesulfobacteriales</taxon>
        <taxon>Thermodesulfobacteriaceae</taxon>
        <taxon>Thermodesulfobacterium</taxon>
    </lineage>
</organism>
<gene>
    <name evidence="1" type="ORF">ENT66_08330</name>
</gene>
<name>A0A7C4NW92_9BACT</name>
<dbReference type="AlphaFoldDB" id="A0A7C4NW92"/>